<dbReference type="PANTHER" id="PTHR43289:SF30">
    <property type="entry name" value="NON-SPECIFIC SERINE_THREONINE PROTEIN KINASE"/>
    <property type="match status" value="1"/>
</dbReference>
<evidence type="ECO:0000313" key="8">
    <source>
        <dbReference type="Proteomes" id="UP000466632"/>
    </source>
</evidence>
<dbReference type="InterPro" id="IPR011009">
    <property type="entry name" value="Kinase-like_dom_sf"/>
</dbReference>
<dbReference type="AlphaFoldDB" id="A0A7I7NWS4"/>
<dbReference type="Gene3D" id="1.10.510.10">
    <property type="entry name" value="Transferase(Phosphotransferase) domain 1"/>
    <property type="match status" value="2"/>
</dbReference>
<dbReference type="PANTHER" id="PTHR43289">
    <property type="entry name" value="MITOGEN-ACTIVATED PROTEIN KINASE KINASE KINASE 20-RELATED"/>
    <property type="match status" value="1"/>
</dbReference>
<evidence type="ECO:0000313" key="7">
    <source>
        <dbReference type="EMBL" id="BBY00700.1"/>
    </source>
</evidence>
<dbReference type="InterPro" id="IPR000719">
    <property type="entry name" value="Prot_kinase_dom"/>
</dbReference>
<feature type="domain" description="Protein kinase" evidence="5">
    <location>
        <begin position="187"/>
        <end position="443"/>
    </location>
</feature>
<gene>
    <name evidence="7" type="ORF">MSEO_11990</name>
</gene>
<keyword evidence="3" id="KW-0418">Kinase</keyword>
<dbReference type="Pfam" id="PF08378">
    <property type="entry name" value="NERD"/>
    <property type="match status" value="1"/>
</dbReference>
<keyword evidence="8" id="KW-1185">Reference proteome</keyword>
<dbReference type="Proteomes" id="UP000466632">
    <property type="component" value="Chromosome"/>
</dbReference>
<reference evidence="7 8" key="1">
    <citation type="journal article" date="2019" name="Emerg. Microbes Infect.">
        <title>Comprehensive subspecies identification of 175 nontuberculous mycobacteria species based on 7547 genomic profiles.</title>
        <authorList>
            <person name="Matsumoto Y."/>
            <person name="Kinjo T."/>
            <person name="Motooka D."/>
            <person name="Nabeya D."/>
            <person name="Jung N."/>
            <person name="Uechi K."/>
            <person name="Horii T."/>
            <person name="Iida T."/>
            <person name="Fujita J."/>
            <person name="Nakamura S."/>
        </authorList>
    </citation>
    <scope>NUCLEOTIDE SEQUENCE [LARGE SCALE GENOMIC DNA]</scope>
    <source>
        <strain evidence="7 8">JCM 16018</strain>
    </source>
</reference>
<evidence type="ECO:0000256" key="1">
    <source>
        <dbReference type="ARBA" id="ARBA00022679"/>
    </source>
</evidence>
<dbReference type="InterPro" id="IPR008266">
    <property type="entry name" value="Tyr_kinase_AS"/>
</dbReference>
<dbReference type="Pfam" id="PF00069">
    <property type="entry name" value="Pkinase"/>
    <property type="match status" value="2"/>
</dbReference>
<dbReference type="PROSITE" id="PS50011">
    <property type="entry name" value="PROTEIN_KINASE_DOM"/>
    <property type="match status" value="2"/>
</dbReference>
<evidence type="ECO:0000259" key="5">
    <source>
        <dbReference type="PROSITE" id="PS50011"/>
    </source>
</evidence>
<dbReference type="GO" id="GO:0004674">
    <property type="term" value="F:protein serine/threonine kinase activity"/>
    <property type="evidence" value="ECO:0007669"/>
    <property type="project" value="TreeGrafter"/>
</dbReference>
<evidence type="ECO:0000256" key="2">
    <source>
        <dbReference type="ARBA" id="ARBA00022741"/>
    </source>
</evidence>
<name>A0A7I7NWS4_9MYCO</name>
<dbReference type="InterPro" id="IPR011528">
    <property type="entry name" value="NERD"/>
</dbReference>
<sequence>MAELRVVGEYRGPGEQLTAETLADQLPGDWVVIANRSLPTQEHDDLDLTVIGSNLIFVLEDKHWGPSIKVTPGAWIVKKQSRQNPTDRVSFLARKLAGLLRNKVSGYPKRGRLVTSHVVLSYPGVQVDWSEAGPESDMVVLLAEAAQALEAEDAAAVSALQGARESTIAYLDGWKGRSEVPTEIGAYRVVQEVAPLGRARVFAAHDDVNNLVFLRCYPMDGWGPNVDPSNVIRRERKAIEKLSRSGRTLQSQPVFAEDLHRWIVVPIVMEPMKNLVQLLTMPTSPVSPATSDAADVIHLLIDAFRGLQDIHSEGVVHRGVAPSRVVIDGEGTVKFTDLYLAQLSGEVTVAASLNELADLGVPFRAPECRDCIGAATAASDVYSLGLCLLWWLHADPNAAPSVDASPKEPELAAAATTLRQCTAPDPAKRPSIDAIIAELTELVPMTISENFAPGELVAGRYLIERPLGEGGFAKSWLATDQKTTQKRVLKQYSDSVPSDTAKKEFKAASSIVHDRCARVWDIYFDPAFLVTDYVDGESLHNACKSPISAEDYRRYALDILEALTYMHDHDFLHNDITPGNIIIEPDGRARLIDFGLARWRESETQLGLTPLFAAPELAGHTKRSTSCDLYGLGATFLRCMLGRFPYQEVDGDYDKTALRPLSEEEMTTLGPLGVAVAEQFFRLIAPEATQRPESARQFADDLRRAAPIAAEPGRPKVNPTVDLLRQLYRGSALGNAGNRGLDTDFAETTYVDTMLDTELTPKIVHGQLDLVILTGNPGDGKTSYLKKLRGYLVDGGAKMLNDGLGGWTCETSTRTFSAVYDASEARDGKTSDELVIEALTAPKPQIGHTALLAINDGRLRQFFIQDYSDQYAAYHKAIRKGLHGENPDEASRVAYVDLKRRSLAPTAADADGIAGRTLDTFTHDARWTECKGCNAREVCPILRNRNQLLGTGRARLLDLVTISHLRRQRRATFRDFRSAAGWIITGDRGCGDVHAAVDNQIDLRLGDDALHFDLAFDPRSTDYLIREWADLDPTRLPVAALERDDRASDGHEPWHRRESLNRRAFFGDLVRDAVHQREATPYRYLEDFQLALGSDEAAGQLLSRILQGLSRLLGAFGYEGSKLALQDGENNGWAVLREIPAADFRLERRPAPSPYVEQQADELVLIHPRAHLTLTLDSVELILRASDGELINDAAASAIKLELSLLAGKLMLQPASSAIVVNPAGVPQAVAARSGAIVLENHV</sequence>
<keyword evidence="1" id="KW-0808">Transferase</keyword>
<keyword evidence="2" id="KW-0547">Nucleotide-binding</keyword>
<organism evidence="7 8">
    <name type="scientific">Mycobacterium seoulense</name>
    <dbReference type="NCBI Taxonomy" id="386911"/>
    <lineage>
        <taxon>Bacteria</taxon>
        <taxon>Bacillati</taxon>
        <taxon>Actinomycetota</taxon>
        <taxon>Actinomycetes</taxon>
        <taxon>Mycobacteriales</taxon>
        <taxon>Mycobacteriaceae</taxon>
        <taxon>Mycobacterium</taxon>
    </lineage>
</organism>
<dbReference type="KEGG" id="mseo:MSEO_11990"/>
<dbReference type="GO" id="GO:0005524">
    <property type="term" value="F:ATP binding"/>
    <property type="evidence" value="ECO:0007669"/>
    <property type="project" value="UniProtKB-KW"/>
</dbReference>
<evidence type="ECO:0000256" key="4">
    <source>
        <dbReference type="ARBA" id="ARBA00022840"/>
    </source>
</evidence>
<evidence type="ECO:0008006" key="9">
    <source>
        <dbReference type="Google" id="ProtNLM"/>
    </source>
</evidence>
<dbReference type="PROSITE" id="PS00109">
    <property type="entry name" value="PROTEIN_KINASE_TYR"/>
    <property type="match status" value="1"/>
</dbReference>
<dbReference type="CDD" id="cd14014">
    <property type="entry name" value="STKc_PknB_like"/>
    <property type="match status" value="1"/>
</dbReference>
<feature type="domain" description="NERD" evidence="6">
    <location>
        <begin position="10"/>
        <end position="119"/>
    </location>
</feature>
<dbReference type="RefSeq" id="WP_163677230.1">
    <property type="nucleotide sequence ID" value="NZ_AP022582.1"/>
</dbReference>
<evidence type="ECO:0000259" key="6">
    <source>
        <dbReference type="PROSITE" id="PS50965"/>
    </source>
</evidence>
<dbReference type="EMBL" id="AP022582">
    <property type="protein sequence ID" value="BBY00700.1"/>
    <property type="molecule type" value="Genomic_DNA"/>
</dbReference>
<protein>
    <recommendedName>
        <fullName evidence="9">Serine/threonine protein kinase</fullName>
    </recommendedName>
</protein>
<dbReference type="PROSITE" id="PS50965">
    <property type="entry name" value="NERD"/>
    <property type="match status" value="1"/>
</dbReference>
<feature type="domain" description="Protein kinase" evidence="5">
    <location>
        <begin position="461"/>
        <end position="703"/>
    </location>
</feature>
<dbReference type="SUPFAM" id="SSF56112">
    <property type="entry name" value="Protein kinase-like (PK-like)"/>
    <property type="match status" value="2"/>
</dbReference>
<keyword evidence="4" id="KW-0067">ATP-binding</keyword>
<proteinExistence type="predicted"/>
<evidence type="ECO:0000256" key="3">
    <source>
        <dbReference type="ARBA" id="ARBA00022777"/>
    </source>
</evidence>
<accession>A0A7I7NWS4</accession>